<protein>
    <submittedName>
        <fullName evidence="1">Uncharacterized protein</fullName>
    </submittedName>
</protein>
<accession>A0A319B309</accession>
<dbReference type="EMBL" id="KZ821631">
    <property type="protein sequence ID" value="PYH67136.1"/>
    <property type="molecule type" value="Genomic_DNA"/>
</dbReference>
<gene>
    <name evidence="1" type="ORF">BO88DRAFT_406364</name>
</gene>
<sequence>MTSTFNALRSILDKIMQKDGSNFTWSQEIRSLKSALAKSTSARCLDRLVQHTFLSK</sequence>
<dbReference type="AlphaFoldDB" id="A0A319B309"/>
<evidence type="ECO:0000313" key="2">
    <source>
        <dbReference type="Proteomes" id="UP000248405"/>
    </source>
</evidence>
<reference evidence="1" key="1">
    <citation type="submission" date="2016-12" db="EMBL/GenBank/DDBJ databases">
        <title>The genomes of Aspergillus section Nigri reveals drivers in fungal speciation.</title>
        <authorList>
            <consortium name="DOE Joint Genome Institute"/>
            <person name="Vesth T.C."/>
            <person name="Nybo J."/>
            <person name="Theobald S."/>
            <person name="Brandl J."/>
            <person name="Frisvad J.C."/>
            <person name="Nielsen K.F."/>
            <person name="Lyhne E.K."/>
            <person name="Kogle M.E."/>
            <person name="Kuo A."/>
            <person name="Riley R."/>
            <person name="Clum A."/>
            <person name="Nolan M."/>
            <person name="Lipzen A."/>
            <person name="Salamov A."/>
            <person name="Henrissat B."/>
            <person name="Wiebenga A."/>
            <person name="De Vries R.P."/>
            <person name="Grigoriev I.V."/>
            <person name="Mortensen U.H."/>
            <person name="Andersen M.R."/>
            <person name="Baker S.E."/>
        </authorList>
    </citation>
    <scope>NUCLEOTIDE SEQUENCE [LARGE SCALE GENOMIC DNA]</scope>
    <source>
        <strain evidence="1">CBS 113365</strain>
    </source>
</reference>
<name>A0A319B309_ASPVC</name>
<keyword evidence="2" id="KW-1185">Reference proteome</keyword>
<proteinExistence type="predicted"/>
<evidence type="ECO:0000313" key="1">
    <source>
        <dbReference type="EMBL" id="PYH67136.1"/>
    </source>
</evidence>
<dbReference type="RefSeq" id="XP_025560930.1">
    <property type="nucleotide sequence ID" value="XM_025707133.1"/>
</dbReference>
<dbReference type="GeneID" id="37211725"/>
<dbReference type="Proteomes" id="UP000248405">
    <property type="component" value="Unassembled WGS sequence"/>
</dbReference>
<organism evidence="1 2">
    <name type="scientific">Aspergillus vadensis (strain CBS 113365 / IMI 142717 / IBT 24658)</name>
    <dbReference type="NCBI Taxonomy" id="1448311"/>
    <lineage>
        <taxon>Eukaryota</taxon>
        <taxon>Fungi</taxon>
        <taxon>Dikarya</taxon>
        <taxon>Ascomycota</taxon>
        <taxon>Pezizomycotina</taxon>
        <taxon>Eurotiomycetes</taxon>
        <taxon>Eurotiomycetidae</taxon>
        <taxon>Eurotiales</taxon>
        <taxon>Aspergillaceae</taxon>
        <taxon>Aspergillus</taxon>
        <taxon>Aspergillus subgen. Circumdati</taxon>
    </lineage>
</organism>